<keyword evidence="4" id="KW-1185">Reference proteome</keyword>
<evidence type="ECO:0000313" key="3">
    <source>
        <dbReference type="EMBL" id="GFS14567.1"/>
    </source>
</evidence>
<feature type="region of interest" description="Disordered" evidence="1">
    <location>
        <begin position="536"/>
        <end position="612"/>
    </location>
</feature>
<keyword evidence="2" id="KW-0812">Transmembrane</keyword>
<accession>A0AAV4IW22</accession>
<feature type="transmembrane region" description="Helical" evidence="2">
    <location>
        <begin position="449"/>
        <end position="470"/>
    </location>
</feature>
<evidence type="ECO:0000256" key="2">
    <source>
        <dbReference type="SAM" id="Phobius"/>
    </source>
</evidence>
<evidence type="ECO:0008006" key="5">
    <source>
        <dbReference type="Google" id="ProtNLM"/>
    </source>
</evidence>
<protein>
    <recommendedName>
        <fullName evidence="5">G-protein coupled receptors family 1 profile domain-containing protein</fullName>
    </recommendedName>
</protein>
<feature type="compositionally biased region" description="Basic and acidic residues" evidence="1">
    <location>
        <begin position="341"/>
        <end position="359"/>
    </location>
</feature>
<dbReference type="AlphaFoldDB" id="A0AAV4IW22"/>
<reference evidence="3 4" key="1">
    <citation type="journal article" date="2021" name="Elife">
        <title>Chloroplast acquisition without the gene transfer in kleptoplastic sea slugs, Plakobranchus ocellatus.</title>
        <authorList>
            <person name="Maeda T."/>
            <person name="Takahashi S."/>
            <person name="Yoshida T."/>
            <person name="Shimamura S."/>
            <person name="Takaki Y."/>
            <person name="Nagai Y."/>
            <person name="Toyoda A."/>
            <person name="Suzuki Y."/>
            <person name="Arimoto A."/>
            <person name="Ishii H."/>
            <person name="Satoh N."/>
            <person name="Nishiyama T."/>
            <person name="Hasebe M."/>
            <person name="Maruyama T."/>
            <person name="Minagawa J."/>
            <person name="Obokata J."/>
            <person name="Shigenobu S."/>
        </authorList>
    </citation>
    <scope>NUCLEOTIDE SEQUENCE [LARGE SCALE GENOMIC DNA]</scope>
</reference>
<keyword evidence="2" id="KW-1133">Transmembrane helix</keyword>
<feature type="compositionally biased region" description="Low complexity" evidence="1">
    <location>
        <begin position="556"/>
        <end position="571"/>
    </location>
</feature>
<evidence type="ECO:0000313" key="4">
    <source>
        <dbReference type="Proteomes" id="UP000762676"/>
    </source>
</evidence>
<feature type="region of interest" description="Disordered" evidence="1">
    <location>
        <begin position="340"/>
        <end position="363"/>
    </location>
</feature>
<feature type="transmembrane region" description="Helical" evidence="2">
    <location>
        <begin position="179"/>
        <end position="201"/>
    </location>
</feature>
<comment type="caution">
    <text evidence="3">The sequence shown here is derived from an EMBL/GenBank/DDBJ whole genome shotgun (WGS) entry which is preliminary data.</text>
</comment>
<sequence>MTDLLQGLLTNFSASSIPFAYASRQQEHQSGTYYKQYHISLHPRAKLDGIGETEGLGWVGQGRAAANFSVDCLALNLNFSPPERVQRELLSYCDNLVHLRGLVEPTALLFGLPGNVVAITACLSMAPLRPASVFLALIGVGDLCTLIASLLPAERNYYRDNNNNGDNPNGSSSNGGGRYWFHAFYVVAMAYPHYALALLTIERASIAWRPVLTARLINVSCAWVIGASLCTWAVLVIPMVAETASSSFVGTTRLLQIEMLVMCEIVPSFVIIAANIATVAGLLKNADDDMNESLSSQVSLIITAQEEGHRMSRQFKISVPDTKAGTADGFYLAVDTDTEVTEDKVREQETPPPRDRDKNQNSLNVLEPSRSFLSVWAEDEAEDDTEKTHLQIGPDAAFRRSSHTSSRGLVPGAGVRERSSVAWSSGTASALTRPCWCLPEHSCLTRMSLLASACSFFTQWPLTLVTLAYRSDRGPDVTRPVHNPGTMLRWLFLYEVFAWLSTLQSGLKLYLYLLAAPRFRRHFVFMLMKRTKTVKKSPNDSKFSQGSRSVAPVREPSATAPVVVRPASPRPESVDDVDASLTTSASDSVSTPRRNEHASITTQDPSSYSSFV</sequence>
<name>A0AAV4IW22_9GAST</name>
<dbReference type="Gene3D" id="1.20.1070.10">
    <property type="entry name" value="Rhodopsin 7-helix transmembrane proteins"/>
    <property type="match status" value="1"/>
</dbReference>
<feature type="compositionally biased region" description="Polar residues" evidence="1">
    <location>
        <begin position="580"/>
        <end position="612"/>
    </location>
</feature>
<gene>
    <name evidence="3" type="ORF">ElyMa_006749400</name>
</gene>
<proteinExistence type="predicted"/>
<feature type="transmembrane region" description="Helical" evidence="2">
    <location>
        <begin position="133"/>
        <end position="153"/>
    </location>
</feature>
<keyword evidence="2" id="KW-0472">Membrane</keyword>
<evidence type="ECO:0000256" key="1">
    <source>
        <dbReference type="SAM" id="MobiDB-lite"/>
    </source>
</evidence>
<feature type="transmembrane region" description="Helical" evidence="2">
    <location>
        <begin position="259"/>
        <end position="283"/>
    </location>
</feature>
<feature type="transmembrane region" description="Helical" evidence="2">
    <location>
        <begin position="490"/>
        <end position="513"/>
    </location>
</feature>
<dbReference type="SUPFAM" id="SSF81321">
    <property type="entry name" value="Family A G protein-coupled receptor-like"/>
    <property type="match status" value="1"/>
</dbReference>
<organism evidence="3 4">
    <name type="scientific">Elysia marginata</name>
    <dbReference type="NCBI Taxonomy" id="1093978"/>
    <lineage>
        <taxon>Eukaryota</taxon>
        <taxon>Metazoa</taxon>
        <taxon>Spiralia</taxon>
        <taxon>Lophotrochozoa</taxon>
        <taxon>Mollusca</taxon>
        <taxon>Gastropoda</taxon>
        <taxon>Heterobranchia</taxon>
        <taxon>Euthyneura</taxon>
        <taxon>Panpulmonata</taxon>
        <taxon>Sacoglossa</taxon>
        <taxon>Placobranchoidea</taxon>
        <taxon>Plakobranchidae</taxon>
        <taxon>Elysia</taxon>
    </lineage>
</organism>
<dbReference type="Proteomes" id="UP000762676">
    <property type="component" value="Unassembled WGS sequence"/>
</dbReference>
<dbReference type="EMBL" id="BMAT01013527">
    <property type="protein sequence ID" value="GFS14567.1"/>
    <property type="molecule type" value="Genomic_DNA"/>
</dbReference>
<feature type="transmembrane region" description="Helical" evidence="2">
    <location>
        <begin position="213"/>
        <end position="239"/>
    </location>
</feature>
<feature type="transmembrane region" description="Helical" evidence="2">
    <location>
        <begin position="107"/>
        <end position="126"/>
    </location>
</feature>